<keyword evidence="3" id="KW-1185">Reference proteome</keyword>
<evidence type="ECO:0000256" key="1">
    <source>
        <dbReference type="SAM" id="MobiDB-lite"/>
    </source>
</evidence>
<reference evidence="3" key="1">
    <citation type="submission" date="2024-06" db="EMBL/GenBank/DDBJ databases">
        <title>Multi-omics analyses provide insights into the biosynthesis of the anticancer antibiotic pleurotin in Hohenbuehelia grisea.</title>
        <authorList>
            <person name="Weaver J.A."/>
            <person name="Alberti F."/>
        </authorList>
    </citation>
    <scope>NUCLEOTIDE SEQUENCE [LARGE SCALE GENOMIC DNA]</scope>
    <source>
        <strain evidence="3">T-177</strain>
    </source>
</reference>
<accession>A0ABR3JQ11</accession>
<feature type="region of interest" description="Disordered" evidence="1">
    <location>
        <begin position="152"/>
        <end position="177"/>
    </location>
</feature>
<gene>
    <name evidence="2" type="ORF">HGRIS_001479</name>
</gene>
<feature type="compositionally biased region" description="Low complexity" evidence="1">
    <location>
        <begin position="161"/>
        <end position="177"/>
    </location>
</feature>
<dbReference type="Proteomes" id="UP001556367">
    <property type="component" value="Unassembled WGS sequence"/>
</dbReference>
<organism evidence="2 3">
    <name type="scientific">Hohenbuehelia grisea</name>
    <dbReference type="NCBI Taxonomy" id="104357"/>
    <lineage>
        <taxon>Eukaryota</taxon>
        <taxon>Fungi</taxon>
        <taxon>Dikarya</taxon>
        <taxon>Basidiomycota</taxon>
        <taxon>Agaricomycotina</taxon>
        <taxon>Agaricomycetes</taxon>
        <taxon>Agaricomycetidae</taxon>
        <taxon>Agaricales</taxon>
        <taxon>Pleurotineae</taxon>
        <taxon>Pleurotaceae</taxon>
        <taxon>Hohenbuehelia</taxon>
    </lineage>
</organism>
<sequence length="177" mass="19405">MRSSVARRLWTSHQQHQKRLEIQAIQTSSGASALGYKGSASLAASCSVLRLLPRVWRRPLLFDYPTKRKKKEMRYPPIPEEESVPLTFLDAGEAGAVYWQYPCLCAPVSGELSQRGGTNRHHLPALYLLPRNLLIIQPNIARPSVGVASQATAQPRQRAFSSASRSGGSAYGYGSAA</sequence>
<dbReference type="EMBL" id="JASNQZ010000005">
    <property type="protein sequence ID" value="KAL0957699.1"/>
    <property type="molecule type" value="Genomic_DNA"/>
</dbReference>
<evidence type="ECO:0000313" key="3">
    <source>
        <dbReference type="Proteomes" id="UP001556367"/>
    </source>
</evidence>
<evidence type="ECO:0000313" key="2">
    <source>
        <dbReference type="EMBL" id="KAL0957699.1"/>
    </source>
</evidence>
<protein>
    <submittedName>
        <fullName evidence="2">Uncharacterized protein</fullName>
    </submittedName>
</protein>
<name>A0ABR3JQ11_9AGAR</name>
<comment type="caution">
    <text evidence="2">The sequence shown here is derived from an EMBL/GenBank/DDBJ whole genome shotgun (WGS) entry which is preliminary data.</text>
</comment>
<proteinExistence type="predicted"/>